<evidence type="ECO:0000313" key="13">
    <source>
        <dbReference type="Proteomes" id="UP000515317"/>
    </source>
</evidence>
<evidence type="ECO:0000256" key="7">
    <source>
        <dbReference type="ARBA" id="ARBA00022898"/>
    </source>
</evidence>
<keyword evidence="7 9" id="KW-0663">Pyridoxal phosphate</keyword>
<keyword evidence="9" id="KW-0028">Amino-acid biosynthesis</keyword>
<dbReference type="UniPathway" id="UPA00031">
    <property type="reaction ID" value="UER00012"/>
</dbReference>
<dbReference type="EC" id="2.6.1.9" evidence="9"/>
<feature type="modified residue" description="N6-(pyridoxal phosphate)lysine" evidence="9">
    <location>
        <position position="225"/>
    </location>
</feature>
<dbReference type="Gene3D" id="3.40.640.10">
    <property type="entry name" value="Type I PLP-dependent aspartate aminotransferase-like (Major domain)"/>
    <property type="match status" value="1"/>
</dbReference>
<evidence type="ECO:0000256" key="10">
    <source>
        <dbReference type="SAM" id="MobiDB-lite"/>
    </source>
</evidence>
<dbReference type="InterPro" id="IPR005861">
    <property type="entry name" value="HisP_aminotrans"/>
</dbReference>
<evidence type="ECO:0000256" key="2">
    <source>
        <dbReference type="ARBA" id="ARBA00005011"/>
    </source>
</evidence>
<organism evidence="12 13">
    <name type="scientific">Terrihabitans soli</name>
    <dbReference type="NCBI Taxonomy" id="708113"/>
    <lineage>
        <taxon>Bacteria</taxon>
        <taxon>Pseudomonadati</taxon>
        <taxon>Pseudomonadota</taxon>
        <taxon>Alphaproteobacteria</taxon>
        <taxon>Hyphomicrobiales</taxon>
        <taxon>Terrihabitans</taxon>
    </lineage>
</organism>
<dbReference type="SUPFAM" id="SSF53383">
    <property type="entry name" value="PLP-dependent transferases"/>
    <property type="match status" value="1"/>
</dbReference>
<evidence type="ECO:0000313" key="12">
    <source>
        <dbReference type="EMBL" id="BCJ89547.1"/>
    </source>
</evidence>
<evidence type="ECO:0000256" key="4">
    <source>
        <dbReference type="ARBA" id="ARBA00011738"/>
    </source>
</evidence>
<evidence type="ECO:0000256" key="6">
    <source>
        <dbReference type="ARBA" id="ARBA00022679"/>
    </source>
</evidence>
<dbReference type="GO" id="GO:0030170">
    <property type="term" value="F:pyridoxal phosphate binding"/>
    <property type="evidence" value="ECO:0007669"/>
    <property type="project" value="InterPro"/>
</dbReference>
<dbReference type="InterPro" id="IPR050106">
    <property type="entry name" value="HistidinolP_aminotransfase"/>
</dbReference>
<dbReference type="PANTHER" id="PTHR43643:SF3">
    <property type="entry name" value="HISTIDINOL-PHOSPHATE AMINOTRANSFERASE"/>
    <property type="match status" value="1"/>
</dbReference>
<sequence>MTTTLPTRPVPRPGILEIDPYKPGKAGAPGVNRVFKLSSNETPLGPSPRALEAYQKAADKLHIYPEGTSRILREAIGKANNLDPARIVCGAGSDELLNLLSHAFVGPGDEGIITEHGFLVYKIAILGRGGTPVVVPETSFTADVDAILANVTDKTKIVFIANPNNPTGTYLPAEEIKRLHKGLRPDILLVIDAAYGEYVTKNDYADGRELVDGAENVVVTHTFSKIFGLANIRIGWMYGPAAIVDALNRIRGPFNVSGSAVAAGTAALEDRAHLEASVAHNTKWLDWLDLQISELGLHVTPSAANFLLIHFPADKGKTAADADEFLTKRGLILRRLENYGLPGALRLTVGSAEANKLVVEALRDFVGGAK</sequence>
<dbReference type="Proteomes" id="UP000515317">
    <property type="component" value="Chromosome"/>
</dbReference>
<dbReference type="RefSeq" id="WP_222876251.1">
    <property type="nucleotide sequence ID" value="NZ_AP023361.1"/>
</dbReference>
<comment type="cofactor">
    <cofactor evidence="1 9">
        <name>pyridoxal 5'-phosphate</name>
        <dbReference type="ChEBI" id="CHEBI:597326"/>
    </cofactor>
</comment>
<keyword evidence="13" id="KW-1185">Reference proteome</keyword>
<dbReference type="EMBL" id="AP023361">
    <property type="protein sequence ID" value="BCJ89547.1"/>
    <property type="molecule type" value="Genomic_DNA"/>
</dbReference>
<keyword evidence="9" id="KW-0368">Histidine biosynthesis</keyword>
<dbReference type="InterPro" id="IPR004839">
    <property type="entry name" value="Aminotransferase_I/II_large"/>
</dbReference>
<dbReference type="AlphaFoldDB" id="A0A6S6QNQ4"/>
<dbReference type="KEGG" id="tso:IZ6_02820"/>
<evidence type="ECO:0000256" key="9">
    <source>
        <dbReference type="HAMAP-Rule" id="MF_01023"/>
    </source>
</evidence>
<evidence type="ECO:0000256" key="8">
    <source>
        <dbReference type="ARBA" id="ARBA00047481"/>
    </source>
</evidence>
<evidence type="ECO:0000259" key="11">
    <source>
        <dbReference type="Pfam" id="PF00155"/>
    </source>
</evidence>
<dbReference type="NCBIfam" id="TIGR01141">
    <property type="entry name" value="hisC"/>
    <property type="match status" value="1"/>
</dbReference>
<dbReference type="InterPro" id="IPR015422">
    <property type="entry name" value="PyrdxlP-dep_Trfase_small"/>
</dbReference>
<protein>
    <recommendedName>
        <fullName evidence="9">Histidinol-phosphate aminotransferase</fullName>
        <ecNumber evidence="9">2.6.1.9</ecNumber>
    </recommendedName>
    <alternativeName>
        <fullName evidence="9">Imidazole acetol-phosphate transaminase</fullName>
    </alternativeName>
</protein>
<dbReference type="Pfam" id="PF00155">
    <property type="entry name" value="Aminotran_1_2"/>
    <property type="match status" value="1"/>
</dbReference>
<feature type="region of interest" description="Disordered" evidence="10">
    <location>
        <begin position="1"/>
        <end position="23"/>
    </location>
</feature>
<dbReference type="GO" id="GO:0004400">
    <property type="term" value="F:histidinol-phosphate transaminase activity"/>
    <property type="evidence" value="ECO:0007669"/>
    <property type="project" value="UniProtKB-UniRule"/>
</dbReference>
<gene>
    <name evidence="12" type="primary">hisC2</name>
    <name evidence="9" type="synonym">hisC</name>
    <name evidence="12" type="ORF">IZ6_02820</name>
</gene>
<evidence type="ECO:0000256" key="5">
    <source>
        <dbReference type="ARBA" id="ARBA00022576"/>
    </source>
</evidence>
<comment type="catalytic activity">
    <reaction evidence="8 9">
        <text>L-histidinol phosphate + 2-oxoglutarate = 3-(imidazol-4-yl)-2-oxopropyl phosphate + L-glutamate</text>
        <dbReference type="Rhea" id="RHEA:23744"/>
        <dbReference type="ChEBI" id="CHEBI:16810"/>
        <dbReference type="ChEBI" id="CHEBI:29985"/>
        <dbReference type="ChEBI" id="CHEBI:57766"/>
        <dbReference type="ChEBI" id="CHEBI:57980"/>
        <dbReference type="EC" id="2.6.1.9"/>
    </reaction>
</comment>
<reference evidence="12 13" key="1">
    <citation type="submission" date="2020-08" db="EMBL/GenBank/DDBJ databases">
        <title>Genome sequence of Rhizobiales bacterium strain IZ6.</title>
        <authorList>
            <person name="Nakai R."/>
            <person name="Naganuma T."/>
        </authorList>
    </citation>
    <scope>NUCLEOTIDE SEQUENCE [LARGE SCALE GENOMIC DNA]</scope>
    <source>
        <strain evidence="12 13">IZ6</strain>
    </source>
</reference>
<proteinExistence type="inferred from homology"/>
<dbReference type="PANTHER" id="PTHR43643">
    <property type="entry name" value="HISTIDINOL-PHOSPHATE AMINOTRANSFERASE 2"/>
    <property type="match status" value="1"/>
</dbReference>
<dbReference type="InterPro" id="IPR015424">
    <property type="entry name" value="PyrdxlP-dep_Trfase"/>
</dbReference>
<dbReference type="InterPro" id="IPR015421">
    <property type="entry name" value="PyrdxlP-dep_Trfase_major"/>
</dbReference>
<keyword evidence="6 9" id="KW-0808">Transferase</keyword>
<dbReference type="CDD" id="cd00609">
    <property type="entry name" value="AAT_like"/>
    <property type="match status" value="1"/>
</dbReference>
<comment type="subunit">
    <text evidence="4 9">Homodimer.</text>
</comment>
<dbReference type="Gene3D" id="3.90.1150.10">
    <property type="entry name" value="Aspartate Aminotransferase, domain 1"/>
    <property type="match status" value="1"/>
</dbReference>
<dbReference type="GO" id="GO:0000105">
    <property type="term" value="P:L-histidine biosynthetic process"/>
    <property type="evidence" value="ECO:0007669"/>
    <property type="project" value="UniProtKB-UniRule"/>
</dbReference>
<comment type="similarity">
    <text evidence="3 9">Belongs to the class-II pyridoxal-phosphate-dependent aminotransferase family. Histidinol-phosphate aminotransferase subfamily.</text>
</comment>
<feature type="domain" description="Aminotransferase class I/classII large" evidence="11">
    <location>
        <begin position="34"/>
        <end position="362"/>
    </location>
</feature>
<comment type="pathway">
    <text evidence="2 9">Amino-acid biosynthesis; L-histidine biosynthesis; L-histidine from 5-phospho-alpha-D-ribose 1-diphosphate: step 7/9.</text>
</comment>
<name>A0A6S6QNQ4_9HYPH</name>
<dbReference type="HAMAP" id="MF_01023">
    <property type="entry name" value="HisC_aminotrans_2"/>
    <property type="match status" value="1"/>
</dbReference>
<accession>A0A6S6QNQ4</accession>
<keyword evidence="5 9" id="KW-0032">Aminotransferase</keyword>
<evidence type="ECO:0000256" key="1">
    <source>
        <dbReference type="ARBA" id="ARBA00001933"/>
    </source>
</evidence>
<evidence type="ECO:0000256" key="3">
    <source>
        <dbReference type="ARBA" id="ARBA00007970"/>
    </source>
</evidence>